<accession>A0ABD5C7T5</accession>
<dbReference type="InterPro" id="IPR038347">
    <property type="entry name" value="TyeA_sf"/>
</dbReference>
<reference evidence="3 4" key="1">
    <citation type="submission" date="2023-08" db="EMBL/GenBank/DDBJ databases">
        <title>Genome sequencing of plant associated microbes to promote plant fitness in Sorghum bicolor and Oryza sativa.</title>
        <authorList>
            <person name="Coleman-Derr D."/>
        </authorList>
    </citation>
    <scope>NUCLEOTIDE SEQUENCE [LARGE SCALE GENOMIC DNA]</scope>
    <source>
        <strain evidence="3 4">SLBN-33</strain>
    </source>
</reference>
<protein>
    <submittedName>
        <fullName evidence="3">Type III secretion system TyeA family effector delivery regulator</fullName>
    </submittedName>
</protein>
<feature type="domain" description="Type III secretion system effector delivery regulator TyeA" evidence="2">
    <location>
        <begin position="276"/>
        <end position="339"/>
    </location>
</feature>
<dbReference type="Proteomes" id="UP001245184">
    <property type="component" value="Unassembled WGS sequence"/>
</dbReference>
<feature type="domain" description="Hypersensitivity response secretion-like HrpJ" evidence="1">
    <location>
        <begin position="55"/>
        <end position="208"/>
    </location>
</feature>
<dbReference type="NCBIfam" id="TIGR02511">
    <property type="entry name" value="type_III_tyeA"/>
    <property type="match status" value="1"/>
</dbReference>
<dbReference type="AlphaFoldDB" id="A0ABD5C7T5"/>
<name>A0ABD5C7T5_9BURK</name>
<dbReference type="Pfam" id="PF09059">
    <property type="entry name" value="TyeA"/>
    <property type="match status" value="1"/>
</dbReference>
<organism evidence="3 4">
    <name type="scientific">Paraburkholderia graminis</name>
    <dbReference type="NCBI Taxonomy" id="60548"/>
    <lineage>
        <taxon>Bacteria</taxon>
        <taxon>Pseudomonadati</taxon>
        <taxon>Pseudomonadota</taxon>
        <taxon>Betaproteobacteria</taxon>
        <taxon>Burkholderiales</taxon>
        <taxon>Burkholderiaceae</taxon>
        <taxon>Paraburkholderia</taxon>
    </lineage>
</organism>
<dbReference type="SUPFAM" id="SSF140591">
    <property type="entry name" value="Type III secretion system domain"/>
    <property type="match status" value="1"/>
</dbReference>
<proteinExistence type="predicted"/>
<dbReference type="Gene3D" id="1.20.1280.80">
    <property type="match status" value="1"/>
</dbReference>
<sequence>MSGIERAALDTRIADFGTQLTGNGPVNAPSQVTPAASASSLIAAELANLDQEQLTEAEEGAALNLGTRLRGTLSPRRPDSSVARGVLAKMKATLGDEQRARVEALVEQFDAIGDDEAPLGTLRDAGLSDGTIALVLASLHARANGGRRKRLSDAMEALLAEETDWAMELFGLLELGPHTAGTAAELKQLYQRASDGMTGLSRWLGELKKARDRHAKIKALLRVLGLELSDSGAGTSDERLGATVMDLKRLLIFLGIEEQCEYIAQSLDTAGVDGERMLSSVLSMVDETFLYPDWIRDEARTLGLSPERAVTYCQHMLQVVKMLPMPCFNEADQRSQMIDTLLQVAEQYETE</sequence>
<dbReference type="InterPro" id="IPR013351">
    <property type="entry name" value="T3SS_TyeA-rel"/>
</dbReference>
<dbReference type="InterPro" id="IPR015144">
    <property type="entry name" value="T3SS_TyeA"/>
</dbReference>
<dbReference type="Pfam" id="PF07201">
    <property type="entry name" value="HrpJ"/>
    <property type="match status" value="1"/>
</dbReference>
<comment type="caution">
    <text evidence="3">The sequence shown here is derived from an EMBL/GenBank/DDBJ whole genome shotgun (WGS) entry which is preliminary data.</text>
</comment>
<evidence type="ECO:0000259" key="1">
    <source>
        <dbReference type="Pfam" id="PF07201"/>
    </source>
</evidence>
<gene>
    <name evidence="3" type="ORF">QF025_000030</name>
</gene>
<dbReference type="EMBL" id="JAVIZN010000001">
    <property type="protein sequence ID" value="MDR6201310.1"/>
    <property type="molecule type" value="Genomic_DNA"/>
</dbReference>
<evidence type="ECO:0000313" key="4">
    <source>
        <dbReference type="Proteomes" id="UP001245184"/>
    </source>
</evidence>
<evidence type="ECO:0000259" key="2">
    <source>
        <dbReference type="Pfam" id="PF09059"/>
    </source>
</evidence>
<evidence type="ECO:0000313" key="3">
    <source>
        <dbReference type="EMBL" id="MDR6201310.1"/>
    </source>
</evidence>
<dbReference type="InterPro" id="IPR010812">
    <property type="entry name" value="HrpJ-like"/>
</dbReference>